<proteinExistence type="predicted"/>
<organism evidence="1 2">
    <name type="scientific">Anisodus tanguticus</name>
    <dbReference type="NCBI Taxonomy" id="243964"/>
    <lineage>
        <taxon>Eukaryota</taxon>
        <taxon>Viridiplantae</taxon>
        <taxon>Streptophyta</taxon>
        <taxon>Embryophyta</taxon>
        <taxon>Tracheophyta</taxon>
        <taxon>Spermatophyta</taxon>
        <taxon>Magnoliopsida</taxon>
        <taxon>eudicotyledons</taxon>
        <taxon>Gunneridae</taxon>
        <taxon>Pentapetalae</taxon>
        <taxon>asterids</taxon>
        <taxon>lamiids</taxon>
        <taxon>Solanales</taxon>
        <taxon>Solanaceae</taxon>
        <taxon>Solanoideae</taxon>
        <taxon>Hyoscyameae</taxon>
        <taxon>Anisodus</taxon>
    </lineage>
</organism>
<protein>
    <submittedName>
        <fullName evidence="1">Uncharacterized protein</fullName>
    </submittedName>
</protein>
<gene>
    <name evidence="1" type="ORF">RND71_014432</name>
</gene>
<dbReference type="Proteomes" id="UP001291623">
    <property type="component" value="Unassembled WGS sequence"/>
</dbReference>
<reference evidence="1" key="1">
    <citation type="submission" date="2023-12" db="EMBL/GenBank/DDBJ databases">
        <title>Genome assembly of Anisodus tanguticus.</title>
        <authorList>
            <person name="Wang Y.-J."/>
        </authorList>
    </citation>
    <scope>NUCLEOTIDE SEQUENCE</scope>
    <source>
        <strain evidence="1">KB-2021</strain>
        <tissue evidence="1">Leaf</tissue>
    </source>
</reference>
<dbReference type="AlphaFoldDB" id="A0AAE1SBA2"/>
<name>A0AAE1SBA2_9SOLA</name>
<keyword evidence="2" id="KW-1185">Reference proteome</keyword>
<evidence type="ECO:0000313" key="1">
    <source>
        <dbReference type="EMBL" id="KAK4366552.1"/>
    </source>
</evidence>
<evidence type="ECO:0000313" key="2">
    <source>
        <dbReference type="Proteomes" id="UP001291623"/>
    </source>
</evidence>
<dbReference type="EMBL" id="JAVYJV010000007">
    <property type="protein sequence ID" value="KAK4366552.1"/>
    <property type="molecule type" value="Genomic_DNA"/>
</dbReference>
<comment type="caution">
    <text evidence="1">The sequence shown here is derived from an EMBL/GenBank/DDBJ whole genome shotgun (WGS) entry which is preliminary data.</text>
</comment>
<accession>A0AAE1SBA2</accession>
<sequence>MAGRNGGRGANGGRGGNVVPPLLEVENEGENVFADLLQEVEYPSTIILQKAGVNFKSHSLLYQLLNLEGYFRNSTDDDPHQHLRNISGVGKLLQSEAGKVVELDPTELEEEAPLDVSSSIDEVHIPDLIIVKVDDISRKSKAPEVIIEKGKGKTSHNHLYLLNTSSISKFLNFYSICKSDRAIRTINTSNFPCRESESCVTKFFTSGNHRFRVLNQARKSPHSLPKRYKQSVNLYNKVRNKQGVAGTRRHMARACQS</sequence>